<evidence type="ECO:0000313" key="2">
    <source>
        <dbReference type="EMBL" id="MFC5910475.1"/>
    </source>
</evidence>
<dbReference type="RefSeq" id="WP_380587714.1">
    <property type="nucleotide sequence ID" value="NZ_JBHSQJ010000122.1"/>
</dbReference>
<accession>A0ABW1G6T9</accession>
<proteinExistence type="predicted"/>
<comment type="caution">
    <text evidence="2">The sequence shown here is derived from an EMBL/GenBank/DDBJ whole genome shotgun (WGS) entry which is preliminary data.</text>
</comment>
<evidence type="ECO:0000256" key="1">
    <source>
        <dbReference type="SAM" id="MobiDB-lite"/>
    </source>
</evidence>
<protein>
    <submittedName>
        <fullName evidence="2">Uncharacterized protein</fullName>
    </submittedName>
</protein>
<reference evidence="3" key="1">
    <citation type="journal article" date="2019" name="Int. J. Syst. Evol. Microbiol.">
        <title>The Global Catalogue of Microorganisms (GCM) 10K type strain sequencing project: providing services to taxonomists for standard genome sequencing and annotation.</title>
        <authorList>
            <consortium name="The Broad Institute Genomics Platform"/>
            <consortium name="The Broad Institute Genome Sequencing Center for Infectious Disease"/>
            <person name="Wu L."/>
            <person name="Ma J."/>
        </authorList>
    </citation>
    <scope>NUCLEOTIDE SEQUENCE [LARGE SCALE GENOMIC DNA]</scope>
    <source>
        <strain evidence="3">JCM 4816</strain>
    </source>
</reference>
<gene>
    <name evidence="2" type="ORF">ACFP3V_25070</name>
</gene>
<name>A0ABW1G6T9_9ACTN</name>
<sequence>MTEPSTSTGTPCFAQVPVPGSGTRPTPSVLRQEIQAWLASDAFTALATAEGAQPEGSLDEQLLYLDGFSAAAWDFRAKAARAAKAGYVERNQVDVEEVAGAREALAVAAAQALGLVTARPPRSSRYDHVLILGGLVRANLWRAAYAGALLSGGHIDAPSVTALTAFRRLARNEQDMSLDEPSLLDAFALPRRQTEADVMEDCLARAFELESDFVTEAQGGEYDDHDRFRVAAAKAQGRTVTLVAAPNPAGANRANTGQTMRFWAEQVARLRPGDSILFVTSSIYVPFQHVVALQNLALPYQAQVDTVGVDHALVDPAPMPQEFRGVHYLQELRSAIRSFRHLLGDLDATPPS</sequence>
<organism evidence="2 3">
    <name type="scientific">Streptacidiphilus monticola</name>
    <dbReference type="NCBI Taxonomy" id="2161674"/>
    <lineage>
        <taxon>Bacteria</taxon>
        <taxon>Bacillati</taxon>
        <taxon>Actinomycetota</taxon>
        <taxon>Actinomycetes</taxon>
        <taxon>Kitasatosporales</taxon>
        <taxon>Streptomycetaceae</taxon>
        <taxon>Streptacidiphilus</taxon>
    </lineage>
</organism>
<dbReference type="Proteomes" id="UP001596174">
    <property type="component" value="Unassembled WGS sequence"/>
</dbReference>
<evidence type="ECO:0000313" key="3">
    <source>
        <dbReference type="Proteomes" id="UP001596174"/>
    </source>
</evidence>
<feature type="compositionally biased region" description="Polar residues" evidence="1">
    <location>
        <begin position="1"/>
        <end position="10"/>
    </location>
</feature>
<keyword evidence="3" id="KW-1185">Reference proteome</keyword>
<feature type="region of interest" description="Disordered" evidence="1">
    <location>
        <begin position="1"/>
        <end position="27"/>
    </location>
</feature>
<dbReference type="EMBL" id="JBHSQJ010000122">
    <property type="protein sequence ID" value="MFC5910475.1"/>
    <property type="molecule type" value="Genomic_DNA"/>
</dbReference>